<feature type="transmembrane region" description="Helical" evidence="1">
    <location>
        <begin position="361"/>
        <end position="391"/>
    </location>
</feature>
<feature type="transmembrane region" description="Helical" evidence="1">
    <location>
        <begin position="158"/>
        <end position="178"/>
    </location>
</feature>
<accession>A0A0B5QU92</accession>
<keyword evidence="1" id="KW-0472">Membrane</keyword>
<name>A0A0B5QU92_CLOBE</name>
<dbReference type="EMBL" id="CP010086">
    <property type="protein sequence ID" value="AJH01797.1"/>
    <property type="molecule type" value="Genomic_DNA"/>
</dbReference>
<organism evidence="2 3">
    <name type="scientific">Clostridium beijerinckii</name>
    <name type="common">Clostridium MP</name>
    <dbReference type="NCBI Taxonomy" id="1520"/>
    <lineage>
        <taxon>Bacteria</taxon>
        <taxon>Bacillati</taxon>
        <taxon>Bacillota</taxon>
        <taxon>Clostridia</taxon>
        <taxon>Eubacteriales</taxon>
        <taxon>Clostridiaceae</taxon>
        <taxon>Clostridium</taxon>
    </lineage>
</organism>
<feature type="transmembrane region" description="Helical" evidence="1">
    <location>
        <begin position="31"/>
        <end position="49"/>
    </location>
</feature>
<feature type="transmembrane region" description="Helical" evidence="1">
    <location>
        <begin position="86"/>
        <end position="106"/>
    </location>
</feature>
<feature type="transmembrane region" description="Helical" evidence="1">
    <location>
        <begin position="225"/>
        <end position="242"/>
    </location>
</feature>
<reference evidence="3" key="1">
    <citation type="submission" date="2014-12" db="EMBL/GenBank/DDBJ databases">
        <title>Genome sequence of Clostridium beijerinckii strain 59B.</title>
        <authorList>
            <person name="Little G.T."/>
            <person name="Minton N.P."/>
        </authorList>
    </citation>
    <scope>NUCLEOTIDE SEQUENCE [LARGE SCALE GENOMIC DNA]</scope>
    <source>
        <strain evidence="3">59B</strain>
    </source>
</reference>
<protein>
    <submittedName>
        <fullName evidence="2">Uncharacterized protein</fullName>
    </submittedName>
</protein>
<dbReference type="AlphaFoldDB" id="A0A0B5QU92"/>
<keyword evidence="1" id="KW-1133">Transmembrane helix</keyword>
<feature type="transmembrane region" description="Helical" evidence="1">
    <location>
        <begin position="321"/>
        <end position="341"/>
    </location>
</feature>
<evidence type="ECO:0000313" key="2">
    <source>
        <dbReference type="EMBL" id="AJH01797.1"/>
    </source>
</evidence>
<keyword evidence="1" id="KW-0812">Transmembrane</keyword>
<feature type="transmembrane region" description="Helical" evidence="1">
    <location>
        <begin position="7"/>
        <end position="25"/>
    </location>
</feature>
<gene>
    <name evidence="2" type="ORF">LF65_05272</name>
</gene>
<feature type="transmembrane region" description="Helical" evidence="1">
    <location>
        <begin position="126"/>
        <end position="146"/>
    </location>
</feature>
<sequence length="409" mass="47097">MLFILNVLFDIFIFQNCLIAYIPQLGYIDELFTFMLIILSVFYIFNGKNKISMYSSEVKSIILFFCLLLVGIAGNVMHKIQPEKIAIYKDILAISKFVVCYTFTLIVSNNIDKDLLLEKVAKRSRIYVNIIFTFLILNIIHDIGMSSDIRYGIRSYKFLYQHPTYLVSAIVIFLCVILSDNRKKFDNFIIFESIAILFFTLRNKAFVFILGYFFMKLVMKYAKSIKIRYILILAVIGIFSTYNKIMEYASYYLTAARPALFIVGYKLACKYIPFGSGFGTFASEISGDYYSPIYYEYGINVVSGLEETAHSYIGDTFWPYVYGQFGFLGLIIFLWIILNIFKSIQKRYQYNREIQSAAFLLLLYILIASTAEAIFTDVTGCFTFAVIATYLGNNIIDSDSQECTTASIE</sequence>
<feature type="transmembrane region" description="Helical" evidence="1">
    <location>
        <begin position="61"/>
        <end position="80"/>
    </location>
</feature>
<feature type="transmembrane region" description="Helical" evidence="1">
    <location>
        <begin position="190"/>
        <end position="213"/>
    </location>
</feature>
<dbReference type="STRING" id="1520.LF65_05272"/>
<dbReference type="OrthoDB" id="1886007at2"/>
<dbReference type="KEGG" id="cbei:LF65_05272"/>
<dbReference type="Proteomes" id="UP000031866">
    <property type="component" value="Chromosome"/>
</dbReference>
<evidence type="ECO:0000313" key="3">
    <source>
        <dbReference type="Proteomes" id="UP000031866"/>
    </source>
</evidence>
<proteinExistence type="predicted"/>
<evidence type="ECO:0000256" key="1">
    <source>
        <dbReference type="SAM" id="Phobius"/>
    </source>
</evidence>